<accession>A0ABZ1XIP7</accession>
<protein>
    <submittedName>
        <fullName evidence="2">AAA family ATPase</fullName>
    </submittedName>
</protein>
<evidence type="ECO:0000313" key="3">
    <source>
        <dbReference type="Proteomes" id="UP001432060"/>
    </source>
</evidence>
<dbReference type="PANTHER" id="PTHR43581:SF2">
    <property type="entry name" value="EXCINUCLEASE ATPASE SUBUNIT"/>
    <property type="match status" value="1"/>
</dbReference>
<dbReference type="Proteomes" id="UP001432060">
    <property type="component" value="Chromosome"/>
</dbReference>
<organism evidence="2 3">
    <name type="scientific">Streptomyces melanogenes</name>
    <dbReference type="NCBI Taxonomy" id="67326"/>
    <lineage>
        <taxon>Bacteria</taxon>
        <taxon>Bacillati</taxon>
        <taxon>Actinomycetota</taxon>
        <taxon>Actinomycetes</taxon>
        <taxon>Kitasatosporales</taxon>
        <taxon>Streptomycetaceae</taxon>
        <taxon>Streptomyces</taxon>
    </lineage>
</organism>
<dbReference type="EMBL" id="CP109019">
    <property type="protein sequence ID" value="WUT83359.1"/>
    <property type="molecule type" value="Genomic_DNA"/>
</dbReference>
<evidence type="ECO:0000313" key="2">
    <source>
        <dbReference type="EMBL" id="WUT83359.1"/>
    </source>
</evidence>
<reference evidence="2" key="1">
    <citation type="submission" date="2022-10" db="EMBL/GenBank/DDBJ databases">
        <title>The complete genomes of actinobacterial strains from the NBC collection.</title>
        <authorList>
            <person name="Joergensen T.S."/>
            <person name="Alvarez Arevalo M."/>
            <person name="Sterndorff E.B."/>
            <person name="Faurdal D."/>
            <person name="Vuksanovic O."/>
            <person name="Mourched A.-S."/>
            <person name="Charusanti P."/>
            <person name="Shaw S."/>
            <person name="Blin K."/>
            <person name="Weber T."/>
        </authorList>
    </citation>
    <scope>NUCLEOTIDE SEQUENCE</scope>
    <source>
        <strain evidence="2">NBC_00668</strain>
    </source>
</reference>
<proteinExistence type="predicted"/>
<dbReference type="PANTHER" id="PTHR43581">
    <property type="entry name" value="ATP/GTP PHOSPHATASE"/>
    <property type="match status" value="1"/>
</dbReference>
<dbReference type="Gene3D" id="3.40.50.300">
    <property type="entry name" value="P-loop containing nucleotide triphosphate hydrolases"/>
    <property type="match status" value="1"/>
</dbReference>
<dbReference type="SUPFAM" id="SSF52540">
    <property type="entry name" value="P-loop containing nucleoside triphosphate hydrolases"/>
    <property type="match status" value="1"/>
</dbReference>
<feature type="domain" description="ATPase AAA-type core" evidence="1">
    <location>
        <begin position="213"/>
        <end position="275"/>
    </location>
</feature>
<dbReference type="RefSeq" id="WP_329398954.1">
    <property type="nucleotide sequence ID" value="NZ_CP109019.1"/>
</dbReference>
<keyword evidence="3" id="KW-1185">Reference proteome</keyword>
<name>A0ABZ1XIP7_9ACTN</name>
<evidence type="ECO:0000259" key="1">
    <source>
        <dbReference type="Pfam" id="PF13304"/>
    </source>
</evidence>
<dbReference type="InterPro" id="IPR051396">
    <property type="entry name" value="Bact_Antivir_Def_Nuclease"/>
</dbReference>
<dbReference type="InterPro" id="IPR003959">
    <property type="entry name" value="ATPase_AAA_core"/>
</dbReference>
<dbReference type="Pfam" id="PF13304">
    <property type="entry name" value="AAA_21"/>
    <property type="match status" value="1"/>
</dbReference>
<dbReference type="InterPro" id="IPR027417">
    <property type="entry name" value="P-loop_NTPase"/>
</dbReference>
<sequence>MTLRDGTVVEPPLDGITVFTGPNNRGKSLLLRELVTGMHTYPRPVNPSRWVESVEIRQEGTGREFVAWLKQRGYEARHHQHDGRAYLPSHMHSGERGLDIETAAANWDSVAIQSLSHLLVNDQWTDMRLQNQADSNTWDQSIPPNHPAQHLWEDGDAHARFSKLFENAFGEPIAINRYVPQIRFQLGSTGMADTPPPASSDLRAAYEALPYLAEQGDGVRAFANILLNALVRPAPVIIIDEPEAFLHPPQARLLGRYLATYAPPPCQVIVATHSADFLSGVLEGNAAMVASAERPLALVRISRAHGTLAARVLAPRAVKEILDTPLLRYSNIVSGLFHDGVVLCEAEGDCHFYAATLDAVRGAGRHDNLTFLHVNGKARLSDAAHKLRVCGIPAAVVADFDFLNEEVKIKQALSQLGGTWEDVKGDVIALHSYATSSVIADPASEVKKKISGIIGNPSGKSALSQNQIDEIAKSLKAANVWKMLKISGVGGLSGEPYNAAKRLLEYFADLGVFIVPVGELEYWVREISAARKNVWLARVFEEGWHKRPSVELRGFISRITDYLANVR</sequence>
<gene>
    <name evidence="2" type="ORF">OG515_14680</name>
</gene>